<evidence type="ECO:0000256" key="2">
    <source>
        <dbReference type="ARBA" id="ARBA00022553"/>
    </source>
</evidence>
<evidence type="ECO:0000313" key="4">
    <source>
        <dbReference type="EMBL" id="KAE8401873.1"/>
    </source>
</evidence>
<organism evidence="4 5">
    <name type="scientific">Aspergillus pseudonomiae</name>
    <dbReference type="NCBI Taxonomy" id="1506151"/>
    <lineage>
        <taxon>Eukaryota</taxon>
        <taxon>Fungi</taxon>
        <taxon>Dikarya</taxon>
        <taxon>Ascomycota</taxon>
        <taxon>Pezizomycotina</taxon>
        <taxon>Eurotiomycetes</taxon>
        <taxon>Eurotiomycetidae</taxon>
        <taxon>Eurotiales</taxon>
        <taxon>Aspergillaceae</taxon>
        <taxon>Aspergillus</taxon>
        <taxon>Aspergillus subgen. Circumdati</taxon>
    </lineage>
</organism>
<dbReference type="CDD" id="cd04433">
    <property type="entry name" value="AFD_class_I"/>
    <property type="match status" value="1"/>
</dbReference>
<dbReference type="GO" id="GO:0031957">
    <property type="term" value="F:very long-chain fatty acid-CoA ligase activity"/>
    <property type="evidence" value="ECO:0007669"/>
    <property type="project" value="TreeGrafter"/>
</dbReference>
<dbReference type="RefSeq" id="XP_031939192.1">
    <property type="nucleotide sequence ID" value="XM_032089975.1"/>
</dbReference>
<evidence type="ECO:0000313" key="5">
    <source>
        <dbReference type="Proteomes" id="UP000325579"/>
    </source>
</evidence>
<dbReference type="EMBL" id="ML736795">
    <property type="protein sequence ID" value="KAE8401873.1"/>
    <property type="molecule type" value="Genomic_DNA"/>
</dbReference>
<dbReference type="InterPro" id="IPR000873">
    <property type="entry name" value="AMP-dep_synth/lig_dom"/>
</dbReference>
<sequence length="573" mass="63105">MNQQATLPNEPLFAQLLHLSKHTQHVVIHDSASGVEANAAQLLASMMAMRQSIYDSLPKTDFNEKGLVVGHMPSMLVIAPGNYEYFVAAFATLSLGAAVVPTSMGIMPEEAHYLLQRCTSTCILAGSQCMDRAEEIKIYAASQGLQVTVVPITTEQTPRVVPVIDEALTIPPDHPSIILFTSGSTGPPKGAVHSRRLFQSSPKNPSGEVFLSHRPIHWVAGAMPPLKQLLNGSRVETLQQVAMDDLAQALWERLRKGDVTIVSCTPPVWSRMAKFFQQHLRQLPNDELGQYVRGIQNLRVARVSGSATAPSVLRFWREMLGWPLKNCYASTEHASPIMETDNLSDIDLEASSFFIRCIGKPRPGVMVKLSEGDSGEILVKSPFLFSGYLDDEEATRAAFDDQGFHKTGDFAHRVGDHYVLDGRASTDFARYYGYKVPIQLVEIHLNELAYIHEGCILPVPDPRTAGRVAALVRFVDDSPEAAGKKNLNAIRADLSDKLAAYQLPTLLRILQTGEEIPKAAVSGKFLRKQAVGQFFPTCQDFELLSNVEVWDENTAQMGPRKAWDWAGLSNSTS</sequence>
<gene>
    <name evidence="4" type="ORF">BDV37DRAFT_295778</name>
</gene>
<dbReference type="Pfam" id="PF00501">
    <property type="entry name" value="AMP-binding"/>
    <property type="match status" value="1"/>
</dbReference>
<protein>
    <submittedName>
        <fullName evidence="4">Acetyl-CoA synthetase-like protein</fullName>
    </submittedName>
</protein>
<reference evidence="4 5" key="1">
    <citation type="submission" date="2019-04" db="EMBL/GenBank/DDBJ databases">
        <authorList>
            <consortium name="DOE Joint Genome Institute"/>
            <person name="Mondo S."/>
            <person name="Kjaerbolling I."/>
            <person name="Vesth T."/>
            <person name="Frisvad J.C."/>
            <person name="Nybo J.L."/>
            <person name="Theobald S."/>
            <person name="Kildgaard S."/>
            <person name="Isbrandt T."/>
            <person name="Kuo A."/>
            <person name="Sato A."/>
            <person name="Lyhne E.K."/>
            <person name="Kogle M.E."/>
            <person name="Wiebenga A."/>
            <person name="Kun R.S."/>
            <person name="Lubbers R.J."/>
            <person name="Makela M.R."/>
            <person name="Barry K."/>
            <person name="Chovatia M."/>
            <person name="Clum A."/>
            <person name="Daum C."/>
            <person name="Haridas S."/>
            <person name="He G."/>
            <person name="LaButti K."/>
            <person name="Lipzen A."/>
            <person name="Riley R."/>
            <person name="Salamov A."/>
            <person name="Simmons B.A."/>
            <person name="Magnuson J.K."/>
            <person name="Henrissat B."/>
            <person name="Mortensen U.H."/>
            <person name="Larsen T.O."/>
            <person name="Devries R.P."/>
            <person name="Grigoriev I.V."/>
            <person name="Machida M."/>
            <person name="Baker S.E."/>
            <person name="Andersen M.R."/>
            <person name="Cantor M.N."/>
            <person name="Hua S.X."/>
        </authorList>
    </citation>
    <scope>NUCLEOTIDE SEQUENCE [LARGE SCALE GENOMIC DNA]</scope>
    <source>
        <strain evidence="4 5">CBS 119388</strain>
    </source>
</reference>
<dbReference type="GeneID" id="43674666"/>
<dbReference type="SUPFAM" id="SSF56801">
    <property type="entry name" value="Acetyl-CoA synthetase-like"/>
    <property type="match status" value="1"/>
</dbReference>
<dbReference type="InterPro" id="IPR020845">
    <property type="entry name" value="AMP-binding_CS"/>
</dbReference>
<dbReference type="PANTHER" id="PTHR24096">
    <property type="entry name" value="LONG-CHAIN-FATTY-ACID--COA LIGASE"/>
    <property type="match status" value="1"/>
</dbReference>
<evidence type="ECO:0000256" key="1">
    <source>
        <dbReference type="ARBA" id="ARBA00022450"/>
    </source>
</evidence>
<keyword evidence="5" id="KW-1185">Reference proteome</keyword>
<dbReference type="Proteomes" id="UP000325579">
    <property type="component" value="Unassembled WGS sequence"/>
</dbReference>
<accession>A0A5N7D7F4</accession>
<name>A0A5N7D7F4_9EURO</name>
<evidence type="ECO:0000259" key="3">
    <source>
        <dbReference type="Pfam" id="PF00501"/>
    </source>
</evidence>
<dbReference type="PANTHER" id="PTHR24096:SF267">
    <property type="entry name" value="MALONATE--COA LIGASE ACSF3, MITOCHONDRIAL"/>
    <property type="match status" value="1"/>
</dbReference>
<dbReference type="AlphaFoldDB" id="A0A5N7D7F4"/>
<proteinExistence type="predicted"/>
<dbReference type="OrthoDB" id="6614653at2759"/>
<keyword evidence="1" id="KW-0596">Phosphopantetheine</keyword>
<dbReference type="GO" id="GO:0006633">
    <property type="term" value="P:fatty acid biosynthetic process"/>
    <property type="evidence" value="ECO:0007669"/>
    <property type="project" value="TreeGrafter"/>
</dbReference>
<feature type="domain" description="AMP-dependent synthetase/ligase" evidence="3">
    <location>
        <begin position="75"/>
        <end position="389"/>
    </location>
</feature>
<dbReference type="Gene3D" id="3.30.300.30">
    <property type="match status" value="1"/>
</dbReference>
<dbReference type="Gene3D" id="3.40.50.12780">
    <property type="entry name" value="N-terminal domain of ligase-like"/>
    <property type="match status" value="1"/>
</dbReference>
<dbReference type="InterPro" id="IPR042099">
    <property type="entry name" value="ANL_N_sf"/>
</dbReference>
<keyword evidence="2" id="KW-0597">Phosphoprotein</keyword>
<dbReference type="InterPro" id="IPR045851">
    <property type="entry name" value="AMP-bd_C_sf"/>
</dbReference>
<dbReference type="PROSITE" id="PS00455">
    <property type="entry name" value="AMP_BINDING"/>
    <property type="match status" value="1"/>
</dbReference>